<dbReference type="AlphaFoldDB" id="A0A2D4PZA8"/>
<dbReference type="EMBL" id="IACN01105890">
    <property type="protein sequence ID" value="LAB63251.1"/>
    <property type="molecule type" value="Transcribed_RNA"/>
</dbReference>
<keyword evidence="1" id="KW-1133">Transmembrane helix</keyword>
<sequence length="108" mass="13136">MIGIFYDYISISMLLIFRFKLPGLYYKRIPERNPHKNNYMVHIKIVFALTFLHFKTDQLLFRLTIIPVLHPKNLKIRISACKIQQLLMYSEVKLIKALEYMYRRERNV</sequence>
<organism evidence="2">
    <name type="scientific">Micrurus surinamensis</name>
    <name type="common">Surinam coral snake</name>
    <dbReference type="NCBI Taxonomy" id="129470"/>
    <lineage>
        <taxon>Eukaryota</taxon>
        <taxon>Metazoa</taxon>
        <taxon>Chordata</taxon>
        <taxon>Craniata</taxon>
        <taxon>Vertebrata</taxon>
        <taxon>Euteleostomi</taxon>
        <taxon>Lepidosauria</taxon>
        <taxon>Squamata</taxon>
        <taxon>Bifurcata</taxon>
        <taxon>Unidentata</taxon>
        <taxon>Episquamata</taxon>
        <taxon>Toxicofera</taxon>
        <taxon>Serpentes</taxon>
        <taxon>Colubroidea</taxon>
        <taxon>Elapidae</taxon>
        <taxon>Elapinae</taxon>
        <taxon>Micrurus</taxon>
    </lineage>
</organism>
<name>A0A2D4PZA8_MICSU</name>
<evidence type="ECO:0000313" key="2">
    <source>
        <dbReference type="EMBL" id="LAB63251.1"/>
    </source>
</evidence>
<reference evidence="2" key="2">
    <citation type="submission" date="2017-11" db="EMBL/GenBank/DDBJ databases">
        <title>Coralsnake Venomics: Analyses of Venom Gland Transcriptomes and Proteomes of Six Brazilian Taxa.</title>
        <authorList>
            <person name="Aird S.D."/>
            <person name="Jorge da Silva N."/>
            <person name="Qiu L."/>
            <person name="Villar-Briones A."/>
            <person name="Aparecida-Saddi V."/>
            <person name="Campos-Telles M.P."/>
            <person name="Grau M."/>
            <person name="Mikheyev A.S."/>
        </authorList>
    </citation>
    <scope>NUCLEOTIDE SEQUENCE</scope>
    <source>
        <tissue evidence="2">Venom_gland</tissue>
    </source>
</reference>
<reference evidence="2" key="1">
    <citation type="submission" date="2017-07" db="EMBL/GenBank/DDBJ databases">
        <authorList>
            <person name="Mikheyev A."/>
            <person name="Grau M."/>
        </authorList>
    </citation>
    <scope>NUCLEOTIDE SEQUENCE</scope>
    <source>
        <tissue evidence="2">Venom_gland</tissue>
    </source>
</reference>
<keyword evidence="1" id="KW-0472">Membrane</keyword>
<accession>A0A2D4PZA8</accession>
<feature type="transmembrane region" description="Helical" evidence="1">
    <location>
        <begin position="6"/>
        <end position="26"/>
    </location>
</feature>
<proteinExistence type="predicted"/>
<evidence type="ECO:0000256" key="1">
    <source>
        <dbReference type="SAM" id="Phobius"/>
    </source>
</evidence>
<keyword evidence="1" id="KW-0812">Transmembrane</keyword>
<protein>
    <submittedName>
        <fullName evidence="2">Uncharacterized protein</fullName>
    </submittedName>
</protein>